<dbReference type="GO" id="GO:0007155">
    <property type="term" value="P:cell adhesion"/>
    <property type="evidence" value="ECO:0007669"/>
    <property type="project" value="InterPro"/>
</dbReference>
<dbReference type="InterPro" id="IPR010809">
    <property type="entry name" value="FliD_C"/>
</dbReference>
<keyword evidence="3" id="KW-1185">Reference proteome</keyword>
<dbReference type="PANTHER" id="PTHR30288:SF0">
    <property type="entry name" value="FLAGELLAR HOOK-ASSOCIATED PROTEIN 2"/>
    <property type="match status" value="1"/>
</dbReference>
<dbReference type="PANTHER" id="PTHR30288">
    <property type="entry name" value="FLAGELLAR CAP/ASSEMBLY PROTEIN FLID"/>
    <property type="match status" value="1"/>
</dbReference>
<organism evidence="2 3">
    <name type="scientific">Candidatus Pantoea deserta</name>
    <dbReference type="NCBI Taxonomy" id="1869313"/>
    <lineage>
        <taxon>Bacteria</taxon>
        <taxon>Pseudomonadati</taxon>
        <taxon>Pseudomonadota</taxon>
        <taxon>Gammaproteobacteria</taxon>
        <taxon>Enterobacterales</taxon>
        <taxon>Erwiniaceae</taxon>
        <taxon>Pantoea</taxon>
    </lineage>
</organism>
<accession>A0A3N4P4J5</accession>
<gene>
    <name evidence="2" type="ORF">BBB56_13440</name>
</gene>
<comment type="caution">
    <text evidence="2">The sequence shown here is derived from an EMBL/GenBank/DDBJ whole genome shotgun (WGS) entry which is preliminary data.</text>
</comment>
<dbReference type="Proteomes" id="UP000281332">
    <property type="component" value="Unassembled WGS sequence"/>
</dbReference>
<evidence type="ECO:0000313" key="3">
    <source>
        <dbReference type="Proteomes" id="UP000281332"/>
    </source>
</evidence>
<dbReference type="InterPro" id="IPR040026">
    <property type="entry name" value="FliD"/>
</dbReference>
<proteinExistence type="predicted"/>
<evidence type="ECO:0000313" key="2">
    <source>
        <dbReference type="EMBL" id="RPD99846.1"/>
    </source>
</evidence>
<name>A0A3N4P4J5_9GAMM</name>
<evidence type="ECO:0000259" key="1">
    <source>
        <dbReference type="Pfam" id="PF07195"/>
    </source>
</evidence>
<dbReference type="GO" id="GO:0009421">
    <property type="term" value="C:bacterial-type flagellum filament cap"/>
    <property type="evidence" value="ECO:0007669"/>
    <property type="project" value="InterPro"/>
</dbReference>
<dbReference type="EMBL" id="RMVG01000009">
    <property type="protein sequence ID" value="RPD99846.1"/>
    <property type="molecule type" value="Genomic_DNA"/>
</dbReference>
<dbReference type="GO" id="GO:0071973">
    <property type="term" value="P:bacterial-type flagellum-dependent cell motility"/>
    <property type="evidence" value="ECO:0007669"/>
    <property type="project" value="TreeGrafter"/>
</dbReference>
<reference evidence="2 3" key="1">
    <citation type="submission" date="2018-11" db="EMBL/GenBank/DDBJ databases">
        <title>Whole genome sequencing of Pantoea sp. RIT388.</title>
        <authorList>
            <person name="Gan H.M."/>
            <person name="Hudson A.O."/>
        </authorList>
    </citation>
    <scope>NUCLEOTIDE SEQUENCE [LARGE SCALE GENOMIC DNA]</scope>
    <source>
        <strain evidence="2 3">RIT388</strain>
    </source>
</reference>
<protein>
    <recommendedName>
        <fullName evidence="1">Flagellar hook-associated protein 2 C-terminal domain-containing protein</fullName>
    </recommendedName>
</protein>
<dbReference type="AlphaFoldDB" id="A0A3N4P4J5"/>
<feature type="domain" description="Flagellar hook-associated protein 2 C-terminal" evidence="1">
    <location>
        <begin position="13"/>
        <end position="203"/>
    </location>
</feature>
<dbReference type="OrthoDB" id="5980200at2"/>
<dbReference type="Pfam" id="PF07195">
    <property type="entry name" value="FliD_C"/>
    <property type="match status" value="1"/>
</dbReference>
<sequence length="220" mass="23401">MIRKESGFVWLQTLSVTSDTGKAKTAITDWVNACNGLQDTMANLTKYTPVDAGKDQDSKNGALLGDGTLRIIQTQLKGILANGSGSAVYKTLTQAGIASDPASGKLKLDADKLGSALTVKPDAIRDIFTGDGKKSGIATGMATSLSAILNSKGVLQSATDSISKKLNQLTDHYNQASKKIDATINRYKTQFTHLDTVMSALNNTSSYLTQQFDNMSKSNK</sequence>